<keyword evidence="7" id="KW-1185">Reference proteome</keyword>
<dbReference type="PANTHER" id="PTHR43072:SF23">
    <property type="entry name" value="UPF0039 PROTEIN C11D3.02C"/>
    <property type="match status" value="1"/>
</dbReference>
<reference evidence="6 7" key="1">
    <citation type="submission" date="2017-09" db="EMBL/GenBank/DDBJ databases">
        <title>Biodiversity and function of Thalassospira species in the particle-attached aromatic-hydrocarbon-degrading consortia from the surface seawater of the China South Sea.</title>
        <authorList>
            <person name="Dong C."/>
            <person name="Lai Q."/>
            <person name="Shao Z."/>
        </authorList>
    </citation>
    <scope>NUCLEOTIDE SEQUENCE [LARGE SCALE GENOMIC DNA]</scope>
    <source>
        <strain evidence="6 7">139Z-12</strain>
    </source>
</reference>
<sequence>MHIRTATKGDLPAILEIYNDVLLTSTAIYDDQPSSLEERLDWFEGRVQQGFPVLVAEQDGTVLGFASYGPWRARWGYRFTVEHSVHVHVDHRGAGIGKALLSALIPIARAAGLHVMVGGIDAENLNSIRFHERFGFVQVGHAKEVGRKFDRWLDLVTMQLFLDHPANLPVGS</sequence>
<keyword evidence="1 6" id="KW-0808">Transferase</keyword>
<proteinExistence type="predicted"/>
<dbReference type="AlphaFoldDB" id="A0A2N3LAD6"/>
<dbReference type="CDD" id="cd04301">
    <property type="entry name" value="NAT_SF"/>
    <property type="match status" value="1"/>
</dbReference>
<evidence type="ECO:0000256" key="1">
    <source>
        <dbReference type="ARBA" id="ARBA00022679"/>
    </source>
</evidence>
<comment type="caution">
    <text evidence="6">The sequence shown here is derived from an EMBL/GenBank/DDBJ whole genome shotgun (WGS) entry which is preliminary data.</text>
</comment>
<dbReference type="EMBL" id="NXGX01000002">
    <property type="protein sequence ID" value="PKR59739.1"/>
    <property type="molecule type" value="Genomic_DNA"/>
</dbReference>
<feature type="domain" description="N-acetyltransferase" evidence="5">
    <location>
        <begin position="1"/>
        <end position="163"/>
    </location>
</feature>
<dbReference type="Proteomes" id="UP000233332">
    <property type="component" value="Unassembled WGS sequence"/>
</dbReference>
<dbReference type="FunFam" id="3.40.630.30:FF:000026">
    <property type="entry name" value="Phosphinothricin acetyltransferase"/>
    <property type="match status" value="1"/>
</dbReference>
<dbReference type="InterPro" id="IPR000182">
    <property type="entry name" value="GNAT_dom"/>
</dbReference>
<accession>A0A2N3LAD6</accession>
<dbReference type="Gene3D" id="3.40.630.30">
    <property type="match status" value="1"/>
</dbReference>
<evidence type="ECO:0000313" key="6">
    <source>
        <dbReference type="EMBL" id="PKR59739.1"/>
    </source>
</evidence>
<dbReference type="PANTHER" id="PTHR43072">
    <property type="entry name" value="N-ACETYLTRANSFERASE"/>
    <property type="match status" value="1"/>
</dbReference>
<protein>
    <submittedName>
        <fullName evidence="6">GNAT family N-acetyltransferase</fullName>
    </submittedName>
</protein>
<comment type="catalytic activity">
    <reaction evidence="3">
        <text>L-methionine sulfoximine + acetyl-CoA = N-acetyl-L-methionine sulfoximine + CoA + H(+)</text>
        <dbReference type="Rhea" id="RHEA:47660"/>
        <dbReference type="ChEBI" id="CHEBI:15378"/>
        <dbReference type="ChEBI" id="CHEBI:57287"/>
        <dbReference type="ChEBI" id="CHEBI:57288"/>
        <dbReference type="ChEBI" id="CHEBI:87826"/>
        <dbReference type="ChEBI" id="CHEBI:87827"/>
    </reaction>
</comment>
<evidence type="ECO:0000259" key="5">
    <source>
        <dbReference type="PROSITE" id="PS51186"/>
    </source>
</evidence>
<dbReference type="SUPFAM" id="SSF55729">
    <property type="entry name" value="Acyl-CoA N-acyltransferases (Nat)"/>
    <property type="match status" value="1"/>
</dbReference>
<evidence type="ECO:0000256" key="4">
    <source>
        <dbReference type="ARBA" id="ARBA00051334"/>
    </source>
</evidence>
<dbReference type="InterPro" id="IPR016181">
    <property type="entry name" value="Acyl_CoA_acyltransferase"/>
</dbReference>
<name>A0A2N3LAD6_9PROT</name>
<evidence type="ECO:0000313" key="7">
    <source>
        <dbReference type="Proteomes" id="UP000233332"/>
    </source>
</evidence>
<evidence type="ECO:0000256" key="3">
    <source>
        <dbReference type="ARBA" id="ARBA00050603"/>
    </source>
</evidence>
<evidence type="ECO:0000256" key="2">
    <source>
        <dbReference type="ARBA" id="ARBA00023315"/>
    </source>
</evidence>
<keyword evidence="2" id="KW-0012">Acyltransferase</keyword>
<dbReference type="PROSITE" id="PS51186">
    <property type="entry name" value="GNAT"/>
    <property type="match status" value="1"/>
</dbReference>
<dbReference type="GO" id="GO:0016747">
    <property type="term" value="F:acyltransferase activity, transferring groups other than amino-acyl groups"/>
    <property type="evidence" value="ECO:0007669"/>
    <property type="project" value="InterPro"/>
</dbReference>
<gene>
    <name evidence="6" type="ORF">COO92_06895</name>
</gene>
<comment type="catalytic activity">
    <reaction evidence="4">
        <text>L-methionine sulfone + acetyl-CoA = N-acetyl-L-methionine sulfone + CoA + H(+)</text>
        <dbReference type="Rhea" id="RHEA:47656"/>
        <dbReference type="ChEBI" id="CHEBI:15378"/>
        <dbReference type="ChEBI" id="CHEBI:57287"/>
        <dbReference type="ChEBI" id="CHEBI:57288"/>
        <dbReference type="ChEBI" id="CHEBI:87824"/>
        <dbReference type="ChEBI" id="CHEBI:87825"/>
    </reaction>
</comment>
<dbReference type="RefSeq" id="WP_101300868.1">
    <property type="nucleotide sequence ID" value="NZ_NXGX01000002.1"/>
</dbReference>
<dbReference type="Pfam" id="PF00583">
    <property type="entry name" value="Acetyltransf_1"/>
    <property type="match status" value="1"/>
</dbReference>
<organism evidence="6 7">
    <name type="scientific">Thalassospira lohafexi</name>
    <dbReference type="NCBI Taxonomy" id="744227"/>
    <lineage>
        <taxon>Bacteria</taxon>
        <taxon>Pseudomonadati</taxon>
        <taxon>Pseudomonadota</taxon>
        <taxon>Alphaproteobacteria</taxon>
        <taxon>Rhodospirillales</taxon>
        <taxon>Thalassospiraceae</taxon>
        <taxon>Thalassospira</taxon>
    </lineage>
</organism>